<dbReference type="Proteomes" id="UP000195141">
    <property type="component" value="Chromosome"/>
</dbReference>
<feature type="transmembrane region" description="Helical" evidence="1">
    <location>
        <begin position="60"/>
        <end position="80"/>
    </location>
</feature>
<evidence type="ECO:0000313" key="2">
    <source>
        <dbReference type="EMBL" id="OTP19062.1"/>
    </source>
</evidence>
<feature type="transmembrane region" description="Helical" evidence="1">
    <location>
        <begin position="346"/>
        <end position="365"/>
    </location>
</feature>
<feature type="transmembrane region" description="Helical" evidence="1">
    <location>
        <begin position="139"/>
        <end position="172"/>
    </location>
</feature>
<gene>
    <name evidence="3" type="ORF">A5888_000852</name>
    <name evidence="2" type="ORF">A5888_000876</name>
</gene>
<proteinExistence type="predicted"/>
<reference evidence="2" key="1">
    <citation type="submission" date="2017-05" db="EMBL/GenBank/DDBJ databases">
        <title>The Genome Sequence of Enterococcus sp. 9E7_DIV0242.</title>
        <authorList>
            <consortium name="The Broad Institute Genomics Platform"/>
            <consortium name="The Broad Institute Genomic Center for Infectious Diseases"/>
            <person name="Earl A."/>
            <person name="Manson A."/>
            <person name="Schwartman J."/>
            <person name="Gilmore M."/>
            <person name="Abouelleil A."/>
            <person name="Cao P."/>
            <person name="Chapman S."/>
            <person name="Cusick C."/>
            <person name="Shea T."/>
            <person name="Young S."/>
            <person name="Neafsey D."/>
            <person name="Nusbaum C."/>
            <person name="Birren B."/>
        </authorList>
    </citation>
    <scope>NUCLEOTIDE SEQUENCE [LARGE SCALE GENOMIC DNA]</scope>
    <source>
        <strain evidence="2">9E7_DIV0242</strain>
    </source>
</reference>
<reference evidence="3" key="3">
    <citation type="submission" date="2024-03" db="EMBL/GenBank/DDBJ databases">
        <title>The Genome Sequence of Enterococcus sp. DIV0242b.</title>
        <authorList>
            <consortium name="The Broad Institute Genomics Platform"/>
            <consortium name="The Broad Institute Microbial Omics Core"/>
            <consortium name="The Broad Institute Genomic Center for Infectious Diseases"/>
            <person name="Earl A."/>
            <person name="Manson A."/>
            <person name="Gilmore M."/>
            <person name="Schwartman J."/>
            <person name="Shea T."/>
            <person name="Abouelleil A."/>
            <person name="Cao P."/>
            <person name="Chapman S."/>
            <person name="Cusick C."/>
            <person name="Young S."/>
            <person name="Neafsey D."/>
            <person name="Nusbaum C."/>
            <person name="Birren B."/>
        </authorList>
    </citation>
    <scope>NUCLEOTIDE SEQUENCE</scope>
    <source>
        <strain evidence="3">9E7_DIV0242</strain>
    </source>
</reference>
<reference evidence="3" key="2">
    <citation type="submission" date="2017-05" db="EMBL/GenBank/DDBJ databases">
        <authorList>
            <consortium name="The Broad Institute Genomics Platform"/>
            <consortium name="The Broad Institute Genomic Center for Infectious Diseases"/>
            <person name="Earl A."/>
            <person name="Manson A."/>
            <person name="Schwartman J."/>
            <person name="Gilmore M."/>
            <person name="Abouelleil A."/>
            <person name="Cao P."/>
            <person name="Chapman S."/>
            <person name="Cusick C."/>
            <person name="Shea T."/>
            <person name="Young S."/>
            <person name="Neafsey D."/>
            <person name="Nusbaum C."/>
            <person name="Birren B."/>
        </authorList>
    </citation>
    <scope>NUCLEOTIDE SEQUENCE</scope>
    <source>
        <strain evidence="3">9E7_DIV0242</strain>
    </source>
</reference>
<feature type="transmembrane region" description="Helical" evidence="1">
    <location>
        <begin position="416"/>
        <end position="438"/>
    </location>
</feature>
<keyword evidence="4" id="KW-1185">Reference proteome</keyword>
<evidence type="ECO:0000313" key="4">
    <source>
        <dbReference type="Proteomes" id="UP000195141"/>
    </source>
</evidence>
<evidence type="ECO:0000256" key="1">
    <source>
        <dbReference type="SAM" id="Phobius"/>
    </source>
</evidence>
<dbReference type="EMBL" id="NGMM01000001">
    <property type="protein sequence ID" value="OTP19062.1"/>
    <property type="molecule type" value="Genomic_DNA"/>
</dbReference>
<feature type="transmembrane region" description="Helical" evidence="1">
    <location>
        <begin position="487"/>
        <end position="505"/>
    </location>
</feature>
<feature type="transmembrane region" description="Helical" evidence="1">
    <location>
        <begin position="386"/>
        <end position="410"/>
    </location>
</feature>
<accession>A0A242KD32</accession>
<evidence type="ECO:0000313" key="3">
    <source>
        <dbReference type="EMBL" id="WYJ89133.1"/>
    </source>
</evidence>
<dbReference type="OrthoDB" id="138672at2"/>
<keyword evidence="1" id="KW-0812">Transmembrane</keyword>
<feature type="transmembrane region" description="Helical" evidence="1">
    <location>
        <begin position="459"/>
        <end position="481"/>
    </location>
</feature>
<feature type="transmembrane region" description="Helical" evidence="1">
    <location>
        <begin position="179"/>
        <end position="199"/>
    </location>
</feature>
<organism evidence="2">
    <name type="scientific">Candidatus Enterococcus clewellii</name>
    <dbReference type="NCBI Taxonomy" id="1834193"/>
    <lineage>
        <taxon>Bacteria</taxon>
        <taxon>Bacillati</taxon>
        <taxon>Bacillota</taxon>
        <taxon>Bacilli</taxon>
        <taxon>Lactobacillales</taxon>
        <taxon>Enterococcaceae</taxon>
        <taxon>Enterococcus</taxon>
    </lineage>
</organism>
<feature type="transmembrane region" description="Helical" evidence="1">
    <location>
        <begin position="303"/>
        <end position="326"/>
    </location>
</feature>
<feature type="transmembrane region" description="Helical" evidence="1">
    <location>
        <begin position="111"/>
        <end position="133"/>
    </location>
</feature>
<sequence>MNEFKALVQLQLRGYGLNKLRHQSKKKQLGVWIGAVLLVLLALSYLLGIAFMLIQLDLASYIPTVMVFLSSVICLVLTFMKGSNHLFGYRDFDVLMSLPISIKVIITSKIFGLYLLNLLFSFLANIPAMLLYCWHIQNYWAVLGAIFLVPFIPLLPLILGILLTTVISLIAANFRYQQLIVVLLSIGLVIGLMLGSLSLTNYTNNEMSQLLKQSLNHLEQGYPLLVLIRNGFAGQPLFLLAYIALSTVSALAFWLVLTHYYLQINTKLTLRTKKSVFAIEKFKQRRVFFSLLSREARLYFSSALYVTNTILGVIMFLVAALSLPFVLDQMTAALPAGFTITQAIPWLPYAACFFLGIATPTSAAISMEGKNRWLYASLPISTVKIYGAKLILSFLLFLPPLWIGCVALIFTFEQSLLSAFLLVLLPTCFCVFILTVSLKLNQLYPNFSWLNEQQVIKQGLPVLVTMLIGFVSITFALGSAVLINNPAISVISISILFLLISVLCWRSLRKKNVFIG</sequence>
<dbReference type="AlphaFoldDB" id="A0A242KD32"/>
<feature type="transmembrane region" description="Helical" evidence="1">
    <location>
        <begin position="239"/>
        <end position="262"/>
    </location>
</feature>
<protein>
    <submittedName>
        <fullName evidence="2">Uncharacterized protein</fullName>
    </submittedName>
</protein>
<dbReference type="EMBL" id="CP147247">
    <property type="protein sequence ID" value="WYJ89133.1"/>
    <property type="molecule type" value="Genomic_DNA"/>
</dbReference>
<dbReference type="RefSeq" id="WP_086347973.1">
    <property type="nucleotide sequence ID" value="NZ_CP147247.1"/>
</dbReference>
<feature type="transmembrane region" description="Helical" evidence="1">
    <location>
        <begin position="29"/>
        <end position="54"/>
    </location>
</feature>
<keyword evidence="1" id="KW-1133">Transmembrane helix</keyword>
<name>A0A242KD32_9ENTE</name>
<keyword evidence="1" id="KW-0472">Membrane</keyword>